<dbReference type="InterPro" id="IPR001279">
    <property type="entry name" value="Metallo-B-lactamas"/>
</dbReference>
<feature type="domain" description="Metallo-beta-lactamase" evidence="5">
    <location>
        <begin position="80"/>
        <end position="298"/>
    </location>
</feature>
<evidence type="ECO:0000313" key="7">
    <source>
        <dbReference type="Proteomes" id="UP001519325"/>
    </source>
</evidence>
<dbReference type="InterPro" id="IPR051013">
    <property type="entry name" value="MBL_superfamily_lactonases"/>
</dbReference>
<dbReference type="Proteomes" id="UP001519325">
    <property type="component" value="Unassembled WGS sequence"/>
</dbReference>
<protein>
    <submittedName>
        <fullName evidence="6">Glyoxylase-like metal-dependent hydrolase (Beta-lactamase superfamily II)</fullName>
    </submittedName>
</protein>
<dbReference type="SMART" id="SM00849">
    <property type="entry name" value="Lactamase_B"/>
    <property type="match status" value="1"/>
</dbReference>
<keyword evidence="7" id="KW-1185">Reference proteome</keyword>
<sequence length="315" mass="34365">MPDLVRAPSVFECCSAAMGLVRGMVRPKRPDERFRRALVDAGLPTPRRTVRVTALPQVTRSVPTAMIVEGTFTPRRVLNALTTFVIEHPDATFLVDPSVCRDAGTRAIAQLPGVLRPVVTPPAETLPTVTALARVPHLPAPDFALPTHAHWDHVCGLLDLPGLPVHMHSIEHRWVTTGEIAPAGGVRDSLLDRPIVQYDLDGPPVLTFTRSHDLFGDGSVVLVDLPGHTPGSVGVLAHTERGWVLLAGDAAWHTEQITRIRQKSSFPGNFVDNDREEAFRTLHRLHLAQHFATVVPTHDHTASRPLASVSHTLAE</sequence>
<keyword evidence="2" id="KW-0479">Metal-binding</keyword>
<comment type="caution">
    <text evidence="6">The sequence shown here is derived from an EMBL/GenBank/DDBJ whole genome shotgun (WGS) entry which is preliminary data.</text>
</comment>
<accession>A0ABS4QJ37</accession>
<dbReference type="EMBL" id="JAGGMR010000001">
    <property type="protein sequence ID" value="MBP2191732.1"/>
    <property type="molecule type" value="Genomic_DNA"/>
</dbReference>
<proteinExistence type="inferred from homology"/>
<gene>
    <name evidence="6" type="ORF">BJ987_004633</name>
</gene>
<dbReference type="InterPro" id="IPR036866">
    <property type="entry name" value="RibonucZ/Hydroxyglut_hydro"/>
</dbReference>
<evidence type="ECO:0000256" key="2">
    <source>
        <dbReference type="ARBA" id="ARBA00022723"/>
    </source>
</evidence>
<dbReference type="PANTHER" id="PTHR42978">
    <property type="entry name" value="QUORUM-QUENCHING LACTONASE YTNP-RELATED-RELATED"/>
    <property type="match status" value="1"/>
</dbReference>
<evidence type="ECO:0000313" key="6">
    <source>
        <dbReference type="EMBL" id="MBP2191732.1"/>
    </source>
</evidence>
<evidence type="ECO:0000256" key="4">
    <source>
        <dbReference type="ARBA" id="ARBA00022833"/>
    </source>
</evidence>
<reference evidence="6 7" key="1">
    <citation type="submission" date="2021-03" db="EMBL/GenBank/DDBJ databases">
        <title>Sequencing the genomes of 1000 actinobacteria strains.</title>
        <authorList>
            <person name="Klenk H.-P."/>
        </authorList>
    </citation>
    <scope>NUCLEOTIDE SEQUENCE [LARGE SCALE GENOMIC DNA]</scope>
    <source>
        <strain evidence="6 7">DSM 45516</strain>
    </source>
</reference>
<dbReference type="PANTHER" id="PTHR42978:SF3">
    <property type="entry name" value="BLR3078 PROTEIN"/>
    <property type="match status" value="1"/>
</dbReference>
<keyword evidence="4" id="KW-0862">Zinc</keyword>
<evidence type="ECO:0000256" key="3">
    <source>
        <dbReference type="ARBA" id="ARBA00022801"/>
    </source>
</evidence>
<dbReference type="RefSeq" id="WP_209893799.1">
    <property type="nucleotide sequence ID" value="NZ_JAGGMR010000001.1"/>
</dbReference>
<keyword evidence="3" id="KW-0378">Hydrolase</keyword>
<dbReference type="Gene3D" id="3.60.15.10">
    <property type="entry name" value="Ribonuclease Z/Hydroxyacylglutathione hydrolase-like"/>
    <property type="match status" value="1"/>
</dbReference>
<dbReference type="SUPFAM" id="SSF56281">
    <property type="entry name" value="Metallo-hydrolase/oxidoreductase"/>
    <property type="match status" value="1"/>
</dbReference>
<comment type="similarity">
    <text evidence="1">Belongs to the metallo-beta-lactamase superfamily.</text>
</comment>
<evidence type="ECO:0000259" key="5">
    <source>
        <dbReference type="SMART" id="SM00849"/>
    </source>
</evidence>
<name>A0ABS4QJ37_9NOCA</name>
<evidence type="ECO:0000256" key="1">
    <source>
        <dbReference type="ARBA" id="ARBA00007749"/>
    </source>
</evidence>
<organism evidence="6 7">
    <name type="scientific">Nocardia goodfellowii</name>
    <dbReference type="NCBI Taxonomy" id="882446"/>
    <lineage>
        <taxon>Bacteria</taxon>
        <taxon>Bacillati</taxon>
        <taxon>Actinomycetota</taxon>
        <taxon>Actinomycetes</taxon>
        <taxon>Mycobacteriales</taxon>
        <taxon>Nocardiaceae</taxon>
        <taxon>Nocardia</taxon>
    </lineage>
</organism>
<dbReference type="Pfam" id="PF00753">
    <property type="entry name" value="Lactamase_B"/>
    <property type="match status" value="1"/>
</dbReference>